<keyword evidence="2" id="KW-0378">Hydrolase</keyword>
<evidence type="ECO:0000256" key="3">
    <source>
        <dbReference type="SAM" id="Phobius"/>
    </source>
</evidence>
<keyword evidence="3" id="KW-0812">Transmembrane</keyword>
<name>A0A3S2TNQ9_9BURK</name>
<dbReference type="InterPro" id="IPR000026">
    <property type="entry name" value="N1-like"/>
</dbReference>
<dbReference type="AlphaFoldDB" id="A0A3S2TNQ9"/>
<evidence type="ECO:0000256" key="2">
    <source>
        <dbReference type="ARBA" id="ARBA00022801"/>
    </source>
</evidence>
<dbReference type="Proteomes" id="UP000288178">
    <property type="component" value="Unassembled WGS sequence"/>
</dbReference>
<accession>A0A3S2TNQ9</accession>
<sequence length="152" mass="16230">MSVGASKQPAQVARKSVLASWLTKGVVAGVALAGAVLAVSATAPVVAREALLKDGEAVVALATLPPQARQTHARILAGGPFPYPHKDGSVFVNRERLLPLHPRGYYREYTVKTPGVSHRGARRIVCGGQRPTLPDTCYYTADHYASFSRIVQ</sequence>
<dbReference type="GO" id="GO:0004521">
    <property type="term" value="F:RNA endonuclease activity"/>
    <property type="evidence" value="ECO:0007669"/>
    <property type="project" value="InterPro"/>
</dbReference>
<organism evidence="4 5">
    <name type="scientific">Rubrivivax albus</name>
    <dbReference type="NCBI Taxonomy" id="2499835"/>
    <lineage>
        <taxon>Bacteria</taxon>
        <taxon>Pseudomonadati</taxon>
        <taxon>Pseudomonadota</taxon>
        <taxon>Betaproteobacteria</taxon>
        <taxon>Burkholderiales</taxon>
        <taxon>Sphaerotilaceae</taxon>
        <taxon>Rubrivivax</taxon>
    </lineage>
</organism>
<dbReference type="InterPro" id="IPR016191">
    <property type="entry name" value="Ribonuclease/ribotoxin"/>
</dbReference>
<keyword evidence="3" id="KW-0472">Membrane</keyword>
<dbReference type="RefSeq" id="WP_128198246.1">
    <property type="nucleotide sequence ID" value="NZ_SACT01000002.1"/>
</dbReference>
<comment type="caution">
    <text evidence="4">The sequence shown here is derived from an EMBL/GenBank/DDBJ whole genome shotgun (WGS) entry which is preliminary data.</text>
</comment>
<dbReference type="OrthoDB" id="5326845at2"/>
<dbReference type="Pfam" id="PF00545">
    <property type="entry name" value="Ribonuclease"/>
    <property type="match status" value="1"/>
</dbReference>
<gene>
    <name evidence="4" type="ORF">ENE75_08785</name>
</gene>
<dbReference type="SUPFAM" id="SSF53933">
    <property type="entry name" value="Microbial ribonucleases"/>
    <property type="match status" value="1"/>
</dbReference>
<dbReference type="Gene3D" id="3.10.450.30">
    <property type="entry name" value="Microbial ribonucleases"/>
    <property type="match status" value="1"/>
</dbReference>
<protein>
    <submittedName>
        <fullName evidence="4">Ribonuclease</fullName>
    </submittedName>
</protein>
<dbReference type="CDD" id="cd00607">
    <property type="entry name" value="RNase_Sa"/>
    <property type="match status" value="1"/>
</dbReference>
<keyword evidence="5" id="KW-1185">Reference proteome</keyword>
<keyword evidence="3" id="KW-1133">Transmembrane helix</keyword>
<dbReference type="GO" id="GO:0003723">
    <property type="term" value="F:RNA binding"/>
    <property type="evidence" value="ECO:0007669"/>
    <property type="project" value="InterPro"/>
</dbReference>
<feature type="transmembrane region" description="Helical" evidence="3">
    <location>
        <begin position="26"/>
        <end position="47"/>
    </location>
</feature>
<dbReference type="EMBL" id="SACT01000002">
    <property type="protein sequence ID" value="RVT52517.1"/>
    <property type="molecule type" value="Genomic_DNA"/>
</dbReference>
<proteinExistence type="predicted"/>
<keyword evidence="1" id="KW-0540">Nuclease</keyword>
<dbReference type="GO" id="GO:0016787">
    <property type="term" value="F:hydrolase activity"/>
    <property type="evidence" value="ECO:0007669"/>
    <property type="project" value="UniProtKB-KW"/>
</dbReference>
<evidence type="ECO:0000313" key="5">
    <source>
        <dbReference type="Proteomes" id="UP000288178"/>
    </source>
</evidence>
<evidence type="ECO:0000256" key="1">
    <source>
        <dbReference type="ARBA" id="ARBA00022722"/>
    </source>
</evidence>
<reference evidence="4 5" key="1">
    <citation type="submission" date="2019-01" db="EMBL/GenBank/DDBJ databases">
        <authorList>
            <person name="Chen W.-M."/>
        </authorList>
    </citation>
    <scope>NUCLEOTIDE SEQUENCE [LARGE SCALE GENOMIC DNA]</scope>
    <source>
        <strain evidence="4 5">ICH-3</strain>
    </source>
</reference>
<evidence type="ECO:0000313" key="4">
    <source>
        <dbReference type="EMBL" id="RVT52517.1"/>
    </source>
</evidence>